<dbReference type="WBParaSite" id="ES5_v2.g10192.t1">
    <property type="protein sequence ID" value="ES5_v2.g10192.t1"/>
    <property type="gene ID" value="ES5_v2.g10192"/>
</dbReference>
<dbReference type="Proteomes" id="UP000887579">
    <property type="component" value="Unplaced"/>
</dbReference>
<reference evidence="2" key="1">
    <citation type="submission" date="2022-11" db="UniProtKB">
        <authorList>
            <consortium name="WormBaseParasite"/>
        </authorList>
    </citation>
    <scope>IDENTIFICATION</scope>
</reference>
<sequence length="550" mass="63016">MAANEPRCVIPSTFKIILADFREINFSLNGFNAADKSNENYGDEAGSCTQEPRVYSFFNDEIGFNVIDIPGIGDTRGLFQDAKNIRRIIEKLNKFSEIHGVFILIKAIEPRLTTEVQYNLNETLMMLHANAVPNINFVITHTRSYDYNPGSAMNTLKKYVANLKENNGLTIELNQDKVFCVDNEAFIFQCGWNKSVEYRNEFGDSVKNFSTSWNFSREMVFKLFKQMYTLRGHDVKLTCTVGQARTIIHCIIGPLAMITTLIHQAMLPRSREKNIQTLMKSGEQTEEMVETTKIPPQTVCTSARCIEAIPLPGTTQYNFNFKTVCHAECFLKNVALAKFPEPALEDCQAFDLEGNCMLCGCRVERHMHIKQKQLHQQNIKKVSTKPLSQKEAEEFMDHFVKSQQKEKDQIIRAVVRLSSYLRQNAILEYNNAFKERMNVEIRKEQAALERGSQNSTEVIKKLEKTLEDYLTEMTVIDISIKNGDNEKVTEEDIRNILQNLFTLQHNGANIRKLYDAERSECLPVPDFNAFNPHEIVHCKVNFIPGTDVNL</sequence>
<organism evidence="1 2">
    <name type="scientific">Panagrolaimus sp. ES5</name>
    <dbReference type="NCBI Taxonomy" id="591445"/>
    <lineage>
        <taxon>Eukaryota</taxon>
        <taxon>Metazoa</taxon>
        <taxon>Ecdysozoa</taxon>
        <taxon>Nematoda</taxon>
        <taxon>Chromadorea</taxon>
        <taxon>Rhabditida</taxon>
        <taxon>Tylenchina</taxon>
        <taxon>Panagrolaimomorpha</taxon>
        <taxon>Panagrolaimoidea</taxon>
        <taxon>Panagrolaimidae</taxon>
        <taxon>Panagrolaimus</taxon>
    </lineage>
</organism>
<evidence type="ECO:0000313" key="2">
    <source>
        <dbReference type="WBParaSite" id="ES5_v2.g10192.t1"/>
    </source>
</evidence>
<proteinExistence type="predicted"/>
<name>A0AC34EZN5_9BILA</name>
<evidence type="ECO:0000313" key="1">
    <source>
        <dbReference type="Proteomes" id="UP000887579"/>
    </source>
</evidence>
<accession>A0AC34EZN5</accession>
<protein>
    <submittedName>
        <fullName evidence="2">AIG1-type G domain-containing protein</fullName>
    </submittedName>
</protein>